<sequence>MVCATFFGWIGTVILQLSPELRLSQACDTSGIAGKEDDHEYVPPERMPSDIFSNREASPDQYAPVLWPIRTKLLRENRPRVNDLHKQGIELDFYISDKIPIDGVIYYNVKCQITRRMTKNSTERQQFEYIDYRYSEKELEMDYAGKELMGSYAKVESLRTEKSPDPFRFEPLVVDG</sequence>
<proteinExistence type="predicted"/>
<keyword evidence="3" id="KW-1185">Reference proteome</keyword>
<evidence type="ECO:0000313" key="3">
    <source>
        <dbReference type="Proteomes" id="UP000326198"/>
    </source>
</evidence>
<gene>
    <name evidence="2" type="ORF">BDV26DRAFT_292881</name>
</gene>
<evidence type="ECO:0000313" key="2">
    <source>
        <dbReference type="EMBL" id="KAE8377773.1"/>
    </source>
</evidence>
<evidence type="ECO:0000256" key="1">
    <source>
        <dbReference type="SAM" id="SignalP"/>
    </source>
</evidence>
<feature type="signal peptide" evidence="1">
    <location>
        <begin position="1"/>
        <end position="26"/>
    </location>
</feature>
<name>A0A5N7B7P2_9EURO</name>
<organism evidence="2 3">
    <name type="scientific">Aspergillus bertholletiae</name>
    <dbReference type="NCBI Taxonomy" id="1226010"/>
    <lineage>
        <taxon>Eukaryota</taxon>
        <taxon>Fungi</taxon>
        <taxon>Dikarya</taxon>
        <taxon>Ascomycota</taxon>
        <taxon>Pezizomycotina</taxon>
        <taxon>Eurotiomycetes</taxon>
        <taxon>Eurotiomycetidae</taxon>
        <taxon>Eurotiales</taxon>
        <taxon>Aspergillaceae</taxon>
        <taxon>Aspergillus</taxon>
        <taxon>Aspergillus subgen. Circumdati</taxon>
    </lineage>
</organism>
<feature type="chain" id="PRO_5025063101" evidence="1">
    <location>
        <begin position="27"/>
        <end position="176"/>
    </location>
</feature>
<dbReference type="AlphaFoldDB" id="A0A5N7B7P2"/>
<keyword evidence="1" id="KW-0732">Signal</keyword>
<dbReference type="Proteomes" id="UP000326198">
    <property type="component" value="Unassembled WGS sequence"/>
</dbReference>
<dbReference type="EMBL" id="ML736218">
    <property type="protein sequence ID" value="KAE8377773.1"/>
    <property type="molecule type" value="Genomic_DNA"/>
</dbReference>
<accession>A0A5N7B7P2</accession>
<reference evidence="2 3" key="1">
    <citation type="submission" date="2019-04" db="EMBL/GenBank/DDBJ databases">
        <title>Friends and foes A comparative genomics studyof 23 Aspergillus species from section Flavi.</title>
        <authorList>
            <consortium name="DOE Joint Genome Institute"/>
            <person name="Kjaerbolling I."/>
            <person name="Vesth T."/>
            <person name="Frisvad J.C."/>
            <person name="Nybo J.L."/>
            <person name="Theobald S."/>
            <person name="Kildgaard S."/>
            <person name="Isbrandt T."/>
            <person name="Kuo A."/>
            <person name="Sato A."/>
            <person name="Lyhne E.K."/>
            <person name="Kogle M.E."/>
            <person name="Wiebenga A."/>
            <person name="Kun R.S."/>
            <person name="Lubbers R.J."/>
            <person name="Makela M.R."/>
            <person name="Barry K."/>
            <person name="Chovatia M."/>
            <person name="Clum A."/>
            <person name="Daum C."/>
            <person name="Haridas S."/>
            <person name="He G."/>
            <person name="LaButti K."/>
            <person name="Lipzen A."/>
            <person name="Mondo S."/>
            <person name="Riley R."/>
            <person name="Salamov A."/>
            <person name="Simmons B.A."/>
            <person name="Magnuson J.K."/>
            <person name="Henrissat B."/>
            <person name="Mortensen U.H."/>
            <person name="Larsen T.O."/>
            <person name="Devries R.P."/>
            <person name="Grigoriev I.V."/>
            <person name="Machida M."/>
            <person name="Baker S.E."/>
            <person name="Andersen M.R."/>
        </authorList>
    </citation>
    <scope>NUCLEOTIDE SEQUENCE [LARGE SCALE GENOMIC DNA]</scope>
    <source>
        <strain evidence="2 3">IBT 29228</strain>
    </source>
</reference>
<protein>
    <submittedName>
        <fullName evidence="2">Uncharacterized protein</fullName>
    </submittedName>
</protein>